<sequence length="106" mass="12047">MKVLEDIALDGQTSSQLQRRILQLAATSINSEFIHPGAAISLLLVRTRRRRTSSDLSRIVANNSSILTYGEFSRDLGIKKSLHRICLARPTYFVRIFSTGIIWQWT</sequence>
<accession>A0A9P0E5V4</accession>
<gene>
    <name evidence="1" type="ORF">NEZAVI_LOCUS1754</name>
</gene>
<evidence type="ECO:0000313" key="1">
    <source>
        <dbReference type="EMBL" id="CAH1390565.1"/>
    </source>
</evidence>
<protein>
    <submittedName>
        <fullName evidence="1">Uncharacterized protein</fullName>
    </submittedName>
</protein>
<proteinExistence type="predicted"/>
<dbReference type="Proteomes" id="UP001152798">
    <property type="component" value="Chromosome 1"/>
</dbReference>
<reference evidence="1" key="1">
    <citation type="submission" date="2022-01" db="EMBL/GenBank/DDBJ databases">
        <authorList>
            <person name="King R."/>
        </authorList>
    </citation>
    <scope>NUCLEOTIDE SEQUENCE</scope>
</reference>
<organism evidence="1 2">
    <name type="scientific">Nezara viridula</name>
    <name type="common">Southern green stink bug</name>
    <name type="synonym">Cimex viridulus</name>
    <dbReference type="NCBI Taxonomy" id="85310"/>
    <lineage>
        <taxon>Eukaryota</taxon>
        <taxon>Metazoa</taxon>
        <taxon>Ecdysozoa</taxon>
        <taxon>Arthropoda</taxon>
        <taxon>Hexapoda</taxon>
        <taxon>Insecta</taxon>
        <taxon>Pterygota</taxon>
        <taxon>Neoptera</taxon>
        <taxon>Paraneoptera</taxon>
        <taxon>Hemiptera</taxon>
        <taxon>Heteroptera</taxon>
        <taxon>Panheteroptera</taxon>
        <taxon>Pentatomomorpha</taxon>
        <taxon>Pentatomoidea</taxon>
        <taxon>Pentatomidae</taxon>
        <taxon>Pentatominae</taxon>
        <taxon>Nezara</taxon>
    </lineage>
</organism>
<dbReference type="EMBL" id="OV725077">
    <property type="protein sequence ID" value="CAH1390565.1"/>
    <property type="molecule type" value="Genomic_DNA"/>
</dbReference>
<keyword evidence="2" id="KW-1185">Reference proteome</keyword>
<name>A0A9P0E5V4_NEZVI</name>
<dbReference type="AlphaFoldDB" id="A0A9P0E5V4"/>
<evidence type="ECO:0000313" key="2">
    <source>
        <dbReference type="Proteomes" id="UP001152798"/>
    </source>
</evidence>